<dbReference type="AlphaFoldDB" id="A0A923EA26"/>
<dbReference type="RefSeq" id="WP_035145086.1">
    <property type="nucleotide sequence ID" value="NZ_JAAZWO010000027.1"/>
</dbReference>
<evidence type="ECO:0008006" key="3">
    <source>
        <dbReference type="Google" id="ProtNLM"/>
    </source>
</evidence>
<comment type="caution">
    <text evidence="1">The sequence shown here is derived from an EMBL/GenBank/DDBJ whole genome shotgun (WGS) entry which is preliminary data.</text>
</comment>
<evidence type="ECO:0000313" key="2">
    <source>
        <dbReference type="Proteomes" id="UP000563151"/>
    </source>
</evidence>
<accession>A0A923EA26</accession>
<evidence type="ECO:0000313" key="1">
    <source>
        <dbReference type="EMBL" id="MBC2399392.1"/>
    </source>
</evidence>
<protein>
    <recommendedName>
        <fullName evidence="3">Transmembrane protein</fullName>
    </recommendedName>
</protein>
<gene>
    <name evidence="1" type="ORF">HGG79_16685</name>
</gene>
<reference evidence="1 2" key="1">
    <citation type="submission" date="2020-04" db="EMBL/GenBank/DDBJ databases">
        <title>Genomic insights into acetone-butanol-ethanol (ABE) fermentation by sequencing solventogenic clostridia strains.</title>
        <authorList>
            <person name="Brown S."/>
        </authorList>
    </citation>
    <scope>NUCLEOTIDE SEQUENCE [LARGE SCALE GENOMIC DNA]</scope>
    <source>
        <strain evidence="1 2">DJ011</strain>
    </source>
</reference>
<dbReference type="EMBL" id="JAAZWO010000027">
    <property type="protein sequence ID" value="MBC2399392.1"/>
    <property type="molecule type" value="Genomic_DNA"/>
</dbReference>
<name>A0A923EA26_CLOTT</name>
<dbReference type="Proteomes" id="UP000563151">
    <property type="component" value="Unassembled WGS sequence"/>
</dbReference>
<proteinExistence type="predicted"/>
<sequence>MDMNKAIRKQKKSYKRFMLIMSFIFFILPIVLILTKIITMFYIVYLVVIECLIIIAIMAKINAESLKFNYDGYKIKVLSGIRREQVNITCNRVVFVHAEDVKSSIEKDFFIVLISDSKFRSKKMLPINEKFLKMYPYAAFYYKKIKILNPEKEYFFTIIKRGKLYKYELLDNIYKSCVYAIFTDEAIEKIKEYRNELHIQ</sequence>
<organism evidence="1 2">
    <name type="scientific">Clostridium tetanomorphum</name>
    <dbReference type="NCBI Taxonomy" id="1553"/>
    <lineage>
        <taxon>Bacteria</taxon>
        <taxon>Bacillati</taxon>
        <taxon>Bacillota</taxon>
        <taxon>Clostridia</taxon>
        <taxon>Eubacteriales</taxon>
        <taxon>Clostridiaceae</taxon>
        <taxon>Clostridium</taxon>
    </lineage>
</organism>
<keyword evidence="2" id="KW-1185">Reference proteome</keyword>